<reference evidence="2" key="1">
    <citation type="submission" date="2023-11" db="EMBL/GenBank/DDBJ databases">
        <title>Genome assemblies of two species of porcelain crab, Petrolisthes cinctipes and Petrolisthes manimaculis (Anomura: Porcellanidae).</title>
        <authorList>
            <person name="Angst P."/>
        </authorList>
    </citation>
    <scope>NUCLEOTIDE SEQUENCE</scope>
    <source>
        <strain evidence="2">PB745_02</strain>
        <tissue evidence="2">Gill</tissue>
    </source>
</reference>
<evidence type="ECO:0000313" key="3">
    <source>
        <dbReference type="Proteomes" id="UP001292094"/>
    </source>
</evidence>
<dbReference type="SUPFAM" id="SSF52540">
    <property type="entry name" value="P-loop containing nucleoside triphosphate hydrolases"/>
    <property type="match status" value="1"/>
</dbReference>
<evidence type="ECO:0008006" key="4">
    <source>
        <dbReference type="Google" id="ProtNLM"/>
    </source>
</evidence>
<proteinExistence type="predicted"/>
<accession>A0AAE1PQJ2</accession>
<dbReference type="Gene3D" id="3.40.50.300">
    <property type="entry name" value="P-loop containing nucleotide triphosphate hydrolases"/>
    <property type="match status" value="1"/>
</dbReference>
<dbReference type="GO" id="GO:0006790">
    <property type="term" value="P:sulfur compound metabolic process"/>
    <property type="evidence" value="ECO:0007669"/>
    <property type="project" value="TreeGrafter"/>
</dbReference>
<dbReference type="PANTHER" id="PTHR10704">
    <property type="entry name" value="CARBOHYDRATE SULFOTRANSFERASE"/>
    <property type="match status" value="1"/>
</dbReference>
<dbReference type="EMBL" id="JAWZYT010001357">
    <property type="protein sequence ID" value="KAK4312961.1"/>
    <property type="molecule type" value="Genomic_DNA"/>
</dbReference>
<dbReference type="InterPro" id="IPR051135">
    <property type="entry name" value="Gal/GlcNAc/GalNAc_ST"/>
</dbReference>
<dbReference type="InterPro" id="IPR027417">
    <property type="entry name" value="P-loop_NTPase"/>
</dbReference>
<protein>
    <recommendedName>
        <fullName evidence="4">Sulfotransferase</fullName>
    </recommendedName>
</protein>
<dbReference type="GO" id="GO:0001517">
    <property type="term" value="F:N-acetylglucosamine 6-O-sulfotransferase activity"/>
    <property type="evidence" value="ECO:0007669"/>
    <property type="project" value="TreeGrafter"/>
</dbReference>
<dbReference type="AlphaFoldDB" id="A0AAE1PQJ2"/>
<dbReference type="Pfam" id="PF13469">
    <property type="entry name" value="Sulfotransfer_3"/>
    <property type="match status" value="1"/>
</dbReference>
<dbReference type="Proteomes" id="UP001292094">
    <property type="component" value="Unassembled WGS sequence"/>
</dbReference>
<feature type="compositionally biased region" description="Basic and acidic residues" evidence="1">
    <location>
        <begin position="1"/>
        <end position="40"/>
    </location>
</feature>
<organism evidence="2 3">
    <name type="scientific">Petrolisthes manimaculis</name>
    <dbReference type="NCBI Taxonomy" id="1843537"/>
    <lineage>
        <taxon>Eukaryota</taxon>
        <taxon>Metazoa</taxon>
        <taxon>Ecdysozoa</taxon>
        <taxon>Arthropoda</taxon>
        <taxon>Crustacea</taxon>
        <taxon>Multicrustacea</taxon>
        <taxon>Malacostraca</taxon>
        <taxon>Eumalacostraca</taxon>
        <taxon>Eucarida</taxon>
        <taxon>Decapoda</taxon>
        <taxon>Pleocyemata</taxon>
        <taxon>Anomura</taxon>
        <taxon>Galatheoidea</taxon>
        <taxon>Porcellanidae</taxon>
        <taxon>Petrolisthes</taxon>
    </lineage>
</organism>
<keyword evidence="3" id="KW-1185">Reference proteome</keyword>
<evidence type="ECO:0000313" key="2">
    <source>
        <dbReference type="EMBL" id="KAK4312961.1"/>
    </source>
</evidence>
<sequence>MDKRKKLRKDEQENDGREGIRKEEEENEGGKEEKENEGWSKRGVVGEVGSGSEQYTLPSLEDVIQSIQDLDVQRVLRTYTTQHNQVPEGTPPVRLIVSSTWRSGSTLLGEALAAHPGVFYHYEPLMPLGLQQVGPTHTEQAKSTTLLRDLMSCDYRTAHDYLKFAFVNHDMFVRNMRLWSMCSAMPRSKCYAPDTLGRLCSVFPVHVMKVVRARLSVLAPLLLNPWVRVVWLVRDPRAVISSRTNSVTWCSTRSCSDPGYLCSDLALDYSTYLILKEEYPKQVLLLRYEDLARHPYDKTRQVLEFAGLSLHQQVKDYLDDHLTSDVDAPWSTRHDPSTRVARWMKVMKFEDVVRTQYQCHNIIKNLGYRLFTSQTDMDTGNAVGLLNLP</sequence>
<feature type="region of interest" description="Disordered" evidence="1">
    <location>
        <begin position="1"/>
        <end position="46"/>
    </location>
</feature>
<dbReference type="PANTHER" id="PTHR10704:SF44">
    <property type="entry name" value="LD35051P-RELATED"/>
    <property type="match status" value="1"/>
</dbReference>
<comment type="caution">
    <text evidence="2">The sequence shown here is derived from an EMBL/GenBank/DDBJ whole genome shotgun (WGS) entry which is preliminary data.</text>
</comment>
<dbReference type="GO" id="GO:0006044">
    <property type="term" value="P:N-acetylglucosamine metabolic process"/>
    <property type="evidence" value="ECO:0007669"/>
    <property type="project" value="TreeGrafter"/>
</dbReference>
<evidence type="ECO:0000256" key="1">
    <source>
        <dbReference type="SAM" id="MobiDB-lite"/>
    </source>
</evidence>
<name>A0AAE1PQJ2_9EUCA</name>
<gene>
    <name evidence="2" type="ORF">Pmani_015627</name>
</gene>